<evidence type="ECO:0000256" key="3">
    <source>
        <dbReference type="ARBA" id="ARBA00022801"/>
    </source>
</evidence>
<dbReference type="PANTHER" id="PTHR13943">
    <property type="entry name" value="HRAS-LIKE SUPPRESSOR - RELATED"/>
    <property type="match status" value="1"/>
</dbReference>
<keyword evidence="2" id="KW-0808">Transferase</keyword>
<dbReference type="Pfam" id="PF04970">
    <property type="entry name" value="LRAT"/>
    <property type="match status" value="1"/>
</dbReference>
<dbReference type="InterPro" id="IPR007053">
    <property type="entry name" value="LRAT_dom"/>
</dbReference>
<dbReference type="PANTHER" id="PTHR13943:SF77">
    <property type="entry name" value="LRAT DOMAIN-CONTAINING PROTEIN"/>
    <property type="match status" value="1"/>
</dbReference>
<protein>
    <recommendedName>
        <fullName evidence="6">LRAT domain-containing protein</fullName>
    </recommendedName>
</protein>
<feature type="domain" description="LRAT" evidence="6">
    <location>
        <begin position="51"/>
        <end position="133"/>
    </location>
</feature>
<dbReference type="InterPro" id="IPR051496">
    <property type="entry name" value="H-rev107_PLA/AT"/>
</dbReference>
<keyword evidence="8" id="KW-1185">Reference proteome</keyword>
<keyword evidence="4" id="KW-0443">Lipid metabolism</keyword>
<feature type="compositionally biased region" description="Basic residues" evidence="5">
    <location>
        <begin position="153"/>
        <end position="172"/>
    </location>
</feature>
<dbReference type="GO" id="GO:0016410">
    <property type="term" value="F:N-acyltransferase activity"/>
    <property type="evidence" value="ECO:0007669"/>
    <property type="project" value="TreeGrafter"/>
</dbReference>
<name>A0AA89BVM3_PINIB</name>
<reference evidence="7" key="1">
    <citation type="submission" date="2019-08" db="EMBL/GenBank/DDBJ databases">
        <title>The improved chromosome-level genome for the pearl oyster Pinctada fucata martensii using PacBio sequencing and Hi-C.</title>
        <authorList>
            <person name="Zheng Z."/>
        </authorList>
    </citation>
    <scope>NUCLEOTIDE SEQUENCE</scope>
    <source>
        <strain evidence="7">ZZ-2019</strain>
        <tissue evidence="7">Adductor muscle</tissue>
    </source>
</reference>
<feature type="region of interest" description="Disordered" evidence="5">
    <location>
        <begin position="134"/>
        <end position="200"/>
    </location>
</feature>
<dbReference type="GO" id="GO:0004623">
    <property type="term" value="F:phospholipase A2 activity"/>
    <property type="evidence" value="ECO:0007669"/>
    <property type="project" value="TreeGrafter"/>
</dbReference>
<dbReference type="AlphaFoldDB" id="A0AA89BVM3"/>
<evidence type="ECO:0000256" key="4">
    <source>
        <dbReference type="ARBA" id="ARBA00023098"/>
    </source>
</evidence>
<feature type="compositionally biased region" description="Basic residues" evidence="5">
    <location>
        <begin position="180"/>
        <end position="194"/>
    </location>
</feature>
<dbReference type="Gene3D" id="3.90.1720.10">
    <property type="entry name" value="endopeptidase domain like (from Nostoc punctiforme)"/>
    <property type="match status" value="1"/>
</dbReference>
<accession>A0AA89BVM3</accession>
<dbReference type="EMBL" id="VSWD01000013">
    <property type="protein sequence ID" value="KAK3084143.1"/>
    <property type="molecule type" value="Genomic_DNA"/>
</dbReference>
<proteinExistence type="inferred from homology"/>
<evidence type="ECO:0000256" key="2">
    <source>
        <dbReference type="ARBA" id="ARBA00022679"/>
    </source>
</evidence>
<dbReference type="GO" id="GO:0005737">
    <property type="term" value="C:cytoplasm"/>
    <property type="evidence" value="ECO:0007669"/>
    <property type="project" value="TreeGrafter"/>
</dbReference>
<feature type="region of interest" description="Disordered" evidence="5">
    <location>
        <begin position="17"/>
        <end position="38"/>
    </location>
</feature>
<dbReference type="GO" id="GO:0070292">
    <property type="term" value="P:N-acylphosphatidylethanolamine metabolic process"/>
    <property type="evidence" value="ECO:0007669"/>
    <property type="project" value="TreeGrafter"/>
</dbReference>
<gene>
    <name evidence="7" type="ORF">FSP39_008928</name>
</gene>
<comment type="caution">
    <text evidence="7">The sequence shown here is derived from an EMBL/GenBank/DDBJ whole genome shotgun (WGS) entry which is preliminary data.</text>
</comment>
<sequence>MLTVIQLFSLKVEKARPNRENTHRSGCEPRNKQHSEVRPEFTTAEEVYKTAKPGDMLEFDRGAYSHWGIYLGLGRVIHPQIPPQTAGKDCLSTCFSAMSGQTVNKALVQEDDLKTASNGGLVRVNNMYDEEQTTTFKQRRESPTTPGCITHSKTPKHPMQKHRADKHRMRRKRDNERQHTTQKHQTQRTTHKPTRPIGNRCRLKTAICHGNSSRCGHPG</sequence>
<evidence type="ECO:0000256" key="5">
    <source>
        <dbReference type="SAM" id="MobiDB-lite"/>
    </source>
</evidence>
<dbReference type="Proteomes" id="UP001186944">
    <property type="component" value="Unassembled WGS sequence"/>
</dbReference>
<evidence type="ECO:0000313" key="7">
    <source>
        <dbReference type="EMBL" id="KAK3084143.1"/>
    </source>
</evidence>
<dbReference type="GO" id="GO:0008970">
    <property type="term" value="F:phospholipase A1 activity"/>
    <property type="evidence" value="ECO:0007669"/>
    <property type="project" value="TreeGrafter"/>
</dbReference>
<evidence type="ECO:0000259" key="6">
    <source>
        <dbReference type="Pfam" id="PF04970"/>
    </source>
</evidence>
<evidence type="ECO:0000313" key="8">
    <source>
        <dbReference type="Proteomes" id="UP001186944"/>
    </source>
</evidence>
<keyword evidence="3" id="KW-0378">Hydrolase</keyword>
<organism evidence="7 8">
    <name type="scientific">Pinctada imbricata</name>
    <name type="common">Atlantic pearl-oyster</name>
    <name type="synonym">Pinctada martensii</name>
    <dbReference type="NCBI Taxonomy" id="66713"/>
    <lineage>
        <taxon>Eukaryota</taxon>
        <taxon>Metazoa</taxon>
        <taxon>Spiralia</taxon>
        <taxon>Lophotrochozoa</taxon>
        <taxon>Mollusca</taxon>
        <taxon>Bivalvia</taxon>
        <taxon>Autobranchia</taxon>
        <taxon>Pteriomorphia</taxon>
        <taxon>Pterioida</taxon>
        <taxon>Pterioidea</taxon>
        <taxon>Pteriidae</taxon>
        <taxon>Pinctada</taxon>
    </lineage>
</organism>
<evidence type="ECO:0000256" key="1">
    <source>
        <dbReference type="ARBA" id="ARBA00007824"/>
    </source>
</evidence>
<comment type="similarity">
    <text evidence="1">Belongs to the H-rev107 family.</text>
</comment>